<dbReference type="EMBL" id="LAZR01029339">
    <property type="protein sequence ID" value="KKL59876.1"/>
    <property type="molecule type" value="Genomic_DNA"/>
</dbReference>
<evidence type="ECO:0000256" key="1">
    <source>
        <dbReference type="SAM" id="Phobius"/>
    </source>
</evidence>
<feature type="transmembrane region" description="Helical" evidence="1">
    <location>
        <begin position="83"/>
        <end position="101"/>
    </location>
</feature>
<organism evidence="2">
    <name type="scientific">marine sediment metagenome</name>
    <dbReference type="NCBI Taxonomy" id="412755"/>
    <lineage>
        <taxon>unclassified sequences</taxon>
        <taxon>metagenomes</taxon>
        <taxon>ecological metagenomes</taxon>
    </lineage>
</organism>
<evidence type="ECO:0008006" key="3">
    <source>
        <dbReference type="Google" id="ProtNLM"/>
    </source>
</evidence>
<dbReference type="AlphaFoldDB" id="A0A0F9E1A5"/>
<keyword evidence="1" id="KW-1133">Transmembrane helix</keyword>
<evidence type="ECO:0000313" key="2">
    <source>
        <dbReference type="EMBL" id="KKL59876.1"/>
    </source>
</evidence>
<name>A0A0F9E1A5_9ZZZZ</name>
<sequence length="119" mass="13715">MTLLFVCGIVYINRGRKRDVLNEKIMMIGFGSYFIGLTFQRLIGGYLGHFFIDGGGWDYINYRWLGSFDDPGKIFEILFKVDYVLWAIGAALFILAFEIGIKKTKYVLTIIQIPLIIFI</sequence>
<feature type="non-terminal residue" evidence="2">
    <location>
        <position position="119"/>
    </location>
</feature>
<reference evidence="2" key="1">
    <citation type="journal article" date="2015" name="Nature">
        <title>Complex archaea that bridge the gap between prokaryotes and eukaryotes.</title>
        <authorList>
            <person name="Spang A."/>
            <person name="Saw J.H."/>
            <person name="Jorgensen S.L."/>
            <person name="Zaremba-Niedzwiedzka K."/>
            <person name="Martijn J."/>
            <person name="Lind A.E."/>
            <person name="van Eijk R."/>
            <person name="Schleper C."/>
            <person name="Guy L."/>
            <person name="Ettema T.J."/>
        </authorList>
    </citation>
    <scope>NUCLEOTIDE SEQUENCE</scope>
</reference>
<gene>
    <name evidence="2" type="ORF">LCGC14_2210960</name>
</gene>
<protein>
    <recommendedName>
        <fullName evidence="3">Prolipoprotein diacylglyceryl transferase</fullName>
    </recommendedName>
</protein>
<feature type="transmembrane region" description="Helical" evidence="1">
    <location>
        <begin position="25"/>
        <end position="43"/>
    </location>
</feature>
<keyword evidence="1" id="KW-0812">Transmembrane</keyword>
<accession>A0A0F9E1A5</accession>
<keyword evidence="1" id="KW-0472">Membrane</keyword>
<proteinExistence type="predicted"/>
<comment type="caution">
    <text evidence="2">The sequence shown here is derived from an EMBL/GenBank/DDBJ whole genome shotgun (WGS) entry which is preliminary data.</text>
</comment>